<evidence type="ECO:0000313" key="2">
    <source>
        <dbReference type="Proteomes" id="UP001432322"/>
    </source>
</evidence>
<organism evidence="1 2">
    <name type="scientific">Pristionchus fissidentatus</name>
    <dbReference type="NCBI Taxonomy" id="1538716"/>
    <lineage>
        <taxon>Eukaryota</taxon>
        <taxon>Metazoa</taxon>
        <taxon>Ecdysozoa</taxon>
        <taxon>Nematoda</taxon>
        <taxon>Chromadorea</taxon>
        <taxon>Rhabditida</taxon>
        <taxon>Rhabditina</taxon>
        <taxon>Diplogasteromorpha</taxon>
        <taxon>Diplogasteroidea</taxon>
        <taxon>Neodiplogasteridae</taxon>
        <taxon>Pristionchus</taxon>
    </lineage>
</organism>
<reference evidence="1" key="1">
    <citation type="submission" date="2023-10" db="EMBL/GenBank/DDBJ databases">
        <title>Genome assembly of Pristionchus species.</title>
        <authorList>
            <person name="Yoshida K."/>
            <person name="Sommer R.J."/>
        </authorList>
    </citation>
    <scope>NUCLEOTIDE SEQUENCE</scope>
    <source>
        <strain evidence="1">RS5133</strain>
    </source>
</reference>
<proteinExistence type="predicted"/>
<feature type="non-terminal residue" evidence="1">
    <location>
        <position position="162"/>
    </location>
</feature>
<gene>
    <name evidence="1" type="ORF">PFISCL1PPCAC_16790</name>
</gene>
<name>A0AAV5W457_9BILA</name>
<dbReference type="AlphaFoldDB" id="A0AAV5W457"/>
<feature type="non-terminal residue" evidence="1">
    <location>
        <position position="1"/>
    </location>
</feature>
<accession>A0AAV5W457</accession>
<comment type="caution">
    <text evidence="1">The sequence shown here is derived from an EMBL/GenBank/DDBJ whole genome shotgun (WGS) entry which is preliminary data.</text>
</comment>
<keyword evidence="2" id="KW-1185">Reference proteome</keyword>
<dbReference type="EMBL" id="BTSY01000004">
    <property type="protein sequence ID" value="GMT25493.1"/>
    <property type="molecule type" value="Genomic_DNA"/>
</dbReference>
<sequence length="162" mass="19025">REIELDADIFDHHCKSREKKELQKTSSVGHTRHTAKKRVVSVKFVRLEKDVEEIDSDRAECVTINLIRGRFPFIVSSSFIFFRFLDICVPEEVLEIRQKEEKTSIALCIRPCNRCKLVEWRKIRRLTECTEGESNKREIVLLAVLPSNPFRGAFRGDFQCRK</sequence>
<dbReference type="Proteomes" id="UP001432322">
    <property type="component" value="Unassembled WGS sequence"/>
</dbReference>
<evidence type="ECO:0000313" key="1">
    <source>
        <dbReference type="EMBL" id="GMT25493.1"/>
    </source>
</evidence>
<protein>
    <submittedName>
        <fullName evidence="1">Uncharacterized protein</fullName>
    </submittedName>
</protein>